<evidence type="ECO:0000313" key="1">
    <source>
        <dbReference type="EMBL" id="TFK74851.1"/>
    </source>
</evidence>
<protein>
    <submittedName>
        <fullName evidence="1">NuA4-domain-containing protein</fullName>
    </submittedName>
</protein>
<gene>
    <name evidence="1" type="ORF">BDN72DRAFT_788591</name>
</gene>
<dbReference type="Proteomes" id="UP000308600">
    <property type="component" value="Unassembled WGS sequence"/>
</dbReference>
<keyword evidence="2" id="KW-1185">Reference proteome</keyword>
<accession>A0ACD3BB22</accession>
<reference evidence="1 2" key="1">
    <citation type="journal article" date="2019" name="Nat. Ecol. Evol.">
        <title>Megaphylogeny resolves global patterns of mushroom evolution.</title>
        <authorList>
            <person name="Varga T."/>
            <person name="Krizsan K."/>
            <person name="Foldi C."/>
            <person name="Dima B."/>
            <person name="Sanchez-Garcia M."/>
            <person name="Sanchez-Ramirez S."/>
            <person name="Szollosi G.J."/>
            <person name="Szarkandi J.G."/>
            <person name="Papp V."/>
            <person name="Albert L."/>
            <person name="Andreopoulos W."/>
            <person name="Angelini C."/>
            <person name="Antonin V."/>
            <person name="Barry K.W."/>
            <person name="Bougher N.L."/>
            <person name="Buchanan P."/>
            <person name="Buyck B."/>
            <person name="Bense V."/>
            <person name="Catcheside P."/>
            <person name="Chovatia M."/>
            <person name="Cooper J."/>
            <person name="Damon W."/>
            <person name="Desjardin D."/>
            <person name="Finy P."/>
            <person name="Geml J."/>
            <person name="Haridas S."/>
            <person name="Hughes K."/>
            <person name="Justo A."/>
            <person name="Karasinski D."/>
            <person name="Kautmanova I."/>
            <person name="Kiss B."/>
            <person name="Kocsube S."/>
            <person name="Kotiranta H."/>
            <person name="LaButti K.M."/>
            <person name="Lechner B.E."/>
            <person name="Liimatainen K."/>
            <person name="Lipzen A."/>
            <person name="Lukacs Z."/>
            <person name="Mihaltcheva S."/>
            <person name="Morgado L.N."/>
            <person name="Niskanen T."/>
            <person name="Noordeloos M.E."/>
            <person name="Ohm R.A."/>
            <person name="Ortiz-Santana B."/>
            <person name="Ovrebo C."/>
            <person name="Racz N."/>
            <person name="Riley R."/>
            <person name="Savchenko A."/>
            <person name="Shiryaev A."/>
            <person name="Soop K."/>
            <person name="Spirin V."/>
            <person name="Szebenyi C."/>
            <person name="Tomsovsky M."/>
            <person name="Tulloss R.E."/>
            <person name="Uehling J."/>
            <person name="Grigoriev I.V."/>
            <person name="Vagvolgyi C."/>
            <person name="Papp T."/>
            <person name="Martin F.M."/>
            <person name="Miettinen O."/>
            <person name="Hibbett D.S."/>
            <person name="Nagy L.G."/>
        </authorList>
    </citation>
    <scope>NUCLEOTIDE SEQUENCE [LARGE SCALE GENOMIC DNA]</scope>
    <source>
        <strain evidence="1 2">NL-1719</strain>
    </source>
</reference>
<organism evidence="1 2">
    <name type="scientific">Pluteus cervinus</name>
    <dbReference type="NCBI Taxonomy" id="181527"/>
    <lineage>
        <taxon>Eukaryota</taxon>
        <taxon>Fungi</taxon>
        <taxon>Dikarya</taxon>
        <taxon>Basidiomycota</taxon>
        <taxon>Agaricomycotina</taxon>
        <taxon>Agaricomycetes</taxon>
        <taxon>Agaricomycetidae</taxon>
        <taxon>Agaricales</taxon>
        <taxon>Pluteineae</taxon>
        <taxon>Pluteaceae</taxon>
        <taxon>Pluteus</taxon>
    </lineage>
</organism>
<name>A0ACD3BB22_9AGAR</name>
<proteinExistence type="predicted"/>
<evidence type="ECO:0000313" key="2">
    <source>
        <dbReference type="Proteomes" id="UP000308600"/>
    </source>
</evidence>
<dbReference type="EMBL" id="ML208266">
    <property type="protein sequence ID" value="TFK74851.1"/>
    <property type="molecule type" value="Genomic_DNA"/>
</dbReference>
<sequence length="189" mass="21022">MAEPSAEDKARYEALKKELLTALPKKRQLDKQLAQIEVQIYNLEAAYLTETAAHSGGNIIQGFDGYLKNQTGGRRRYEVSDNDRIFSNSSSTTQKSLELLGEGEESTVTNEEYIKQPTPGLTTVIVPPATRGQELSVAQQKRNRDKEYQRKKRVSLSLKGGGDSDEEVVSVASTSSRRATKRARLTQDD</sequence>